<accession>A0AA47P4Q8</accession>
<evidence type="ECO:0000256" key="3">
    <source>
        <dbReference type="ARBA" id="ARBA00022490"/>
    </source>
</evidence>
<comment type="caution">
    <text evidence="8">The sequence shown here is derived from an EMBL/GenBank/DDBJ whole genome shotgun (WGS) entry which is preliminary data.</text>
</comment>
<name>A0AA47P4Q8_MERPO</name>
<dbReference type="Pfam" id="PF00640">
    <property type="entry name" value="PID"/>
    <property type="match status" value="1"/>
</dbReference>
<dbReference type="GO" id="GO:0010718">
    <property type="term" value="P:positive regulation of epithelial to mesenchymal transition"/>
    <property type="evidence" value="ECO:0007669"/>
    <property type="project" value="TreeGrafter"/>
</dbReference>
<keyword evidence="5" id="KW-0221">Differentiation</keyword>
<feature type="region of interest" description="Disordered" evidence="6">
    <location>
        <begin position="813"/>
        <end position="846"/>
    </location>
</feature>
<evidence type="ECO:0000256" key="2">
    <source>
        <dbReference type="ARBA" id="ARBA00022473"/>
    </source>
</evidence>
<dbReference type="AlphaFoldDB" id="A0AA47P4Q8"/>
<dbReference type="GO" id="GO:0006898">
    <property type="term" value="P:receptor-mediated endocytosis"/>
    <property type="evidence" value="ECO:0007669"/>
    <property type="project" value="TreeGrafter"/>
</dbReference>
<keyword evidence="2" id="KW-0217">Developmental protein</keyword>
<feature type="region of interest" description="Disordered" evidence="6">
    <location>
        <begin position="163"/>
        <end position="199"/>
    </location>
</feature>
<proteinExistence type="predicted"/>
<dbReference type="GO" id="GO:0035615">
    <property type="term" value="F:clathrin adaptor activity"/>
    <property type="evidence" value="ECO:0007669"/>
    <property type="project" value="TreeGrafter"/>
</dbReference>
<evidence type="ECO:0000313" key="9">
    <source>
        <dbReference type="Proteomes" id="UP001174136"/>
    </source>
</evidence>
<dbReference type="GO" id="GO:0090090">
    <property type="term" value="P:negative regulation of canonical Wnt signaling pathway"/>
    <property type="evidence" value="ECO:0007669"/>
    <property type="project" value="TreeGrafter"/>
</dbReference>
<feature type="region of interest" description="Disordered" evidence="6">
    <location>
        <begin position="315"/>
        <end position="390"/>
    </location>
</feature>
<dbReference type="CDD" id="cd01215">
    <property type="entry name" value="PTB_Dab"/>
    <property type="match status" value="1"/>
</dbReference>
<dbReference type="GO" id="GO:0030154">
    <property type="term" value="P:cell differentiation"/>
    <property type="evidence" value="ECO:0007669"/>
    <property type="project" value="UniProtKB-KW"/>
</dbReference>
<reference evidence="8" key="1">
    <citation type="journal article" date="2023" name="Front. Mar. Sci.">
        <title>A new Merluccius polli reference genome to investigate the effects of global change in West African waters.</title>
        <authorList>
            <person name="Mateo J.L."/>
            <person name="Blanco-Fernandez C."/>
            <person name="Garcia-Vazquez E."/>
            <person name="Machado-Schiaffino G."/>
        </authorList>
    </citation>
    <scope>NUCLEOTIDE SEQUENCE</scope>
    <source>
        <strain evidence="8">C29</strain>
        <tissue evidence="8">Fin</tissue>
    </source>
</reference>
<evidence type="ECO:0000313" key="8">
    <source>
        <dbReference type="EMBL" id="KAK0150786.1"/>
    </source>
</evidence>
<evidence type="ECO:0000256" key="5">
    <source>
        <dbReference type="ARBA" id="ARBA00022782"/>
    </source>
</evidence>
<feature type="compositionally biased region" description="Basic and acidic residues" evidence="6">
    <location>
        <begin position="169"/>
        <end position="186"/>
    </location>
</feature>
<dbReference type="SUPFAM" id="SSF50729">
    <property type="entry name" value="PH domain-like"/>
    <property type="match status" value="1"/>
</dbReference>
<feature type="compositionally biased region" description="Polar residues" evidence="6">
    <location>
        <begin position="366"/>
        <end position="386"/>
    </location>
</feature>
<dbReference type="SMART" id="SM00462">
    <property type="entry name" value="PTB"/>
    <property type="match status" value="1"/>
</dbReference>
<keyword evidence="3" id="KW-0963">Cytoplasm</keyword>
<gene>
    <name evidence="8" type="primary">DAB2_2</name>
    <name evidence="8" type="ORF">N1851_008105</name>
</gene>
<feature type="region of interest" description="Disordered" evidence="6">
    <location>
        <begin position="43"/>
        <end position="118"/>
    </location>
</feature>
<sequence>MPRTPHRADRSTSPLFLTLCAERTRRPHRAELPPSSYLSLLVLRGETPSSSSSSSSSPSPSSSSLVTTAMSADVENTMTVSAPAANPSPASPASTPTSPSTPTSKAPSIKKEKKKVPEKTDDYLLGRFQGDGVRYKAKLIGIDDVPEARGDKMSQDSMMKLKVPAGHSGNERRRLSDTLSKDDVSAKPKAQSGMAIAARSQGKHKQRIWVNISLSGIKIIDERSGVIEHEHLVNKISFIARDVTDNRAFGYVCGAEGQHQFFAIKTSQQAEPLVVDLKDLFQVIFNMRKKEADASQKGENGSVIVENGSDALLSVDGKTETSKPMNQLDLFGDMSTPPDNQSSPVTPNSDPFRDDPFSKSPPTQPAPHNTQFSLTSRDHSPGSTVPVNGEAIFNGGLDGELDYSLSGQMNGLTRKDMILALSKGKWPLEGTMAQEQSTVAVEVEEKLFQNPFRDASAACVSPANGITQATGTTCCKDSVVLSPPPQNAKAGRGRRSGCAKSTPDDLFGAQMTAAPGQKDDFAGSLDLFGSAATPANHASSSLTALGNLQLGPPATTPAPGTTMWGAHPPAAAMHPMFSMPGGIPPMTLPGPPRGFPQPSAFGAPPMPPPGAWGQQVPAPFGGPGIPGIPGIPQPAATAWMQPPQAAPLGSPVWGQPAMMSNPFQPAAGHMAPPRPPPRPPMSEAKVENSAFTALDPLGEKEKKTGKDMFKDFQIVKPPAIPARKGEQGAGSNGGGAFDQYFSSKVGVPQEVADFDDFDINRISAATAMAPVPATQPGPDAFSPCPVTSPASVPGQALNPNIFDDAFGAPNAASLFGAPPMAMPDPPVGQTSNSSDAFGDPFGNPFA</sequence>
<dbReference type="GO" id="GO:0045807">
    <property type="term" value="P:positive regulation of endocytosis"/>
    <property type="evidence" value="ECO:0007669"/>
    <property type="project" value="TreeGrafter"/>
</dbReference>
<dbReference type="GO" id="GO:0005905">
    <property type="term" value="C:clathrin-coated pit"/>
    <property type="evidence" value="ECO:0007669"/>
    <property type="project" value="TreeGrafter"/>
</dbReference>
<dbReference type="InterPro" id="IPR048559">
    <property type="entry name" value="DAB1/2_SBM"/>
</dbReference>
<dbReference type="PROSITE" id="PS01179">
    <property type="entry name" value="PID"/>
    <property type="match status" value="1"/>
</dbReference>
<dbReference type="PANTHER" id="PTHR47695">
    <property type="entry name" value="PID DOMAIN-CONTAINING PROTEIN"/>
    <property type="match status" value="1"/>
</dbReference>
<dbReference type="InterPro" id="IPR048561">
    <property type="entry name" value="Dab_PTB"/>
</dbReference>
<feature type="domain" description="PID" evidence="7">
    <location>
        <begin position="130"/>
        <end position="294"/>
    </location>
</feature>
<dbReference type="InterPro" id="IPR006020">
    <property type="entry name" value="PTB/PI_dom"/>
</dbReference>
<dbReference type="InterPro" id="IPR011993">
    <property type="entry name" value="PH-like_dom_sf"/>
</dbReference>
<keyword evidence="9" id="KW-1185">Reference proteome</keyword>
<dbReference type="GO" id="GO:0038024">
    <property type="term" value="F:cargo receptor activity"/>
    <property type="evidence" value="ECO:0007669"/>
    <property type="project" value="TreeGrafter"/>
</dbReference>
<evidence type="ECO:0000256" key="6">
    <source>
        <dbReference type="SAM" id="MobiDB-lite"/>
    </source>
</evidence>
<dbReference type="Pfam" id="PF21792">
    <property type="entry name" value="DAB2_SBM"/>
    <property type="match status" value="1"/>
</dbReference>
<feature type="compositionally biased region" description="Low complexity" evidence="6">
    <location>
        <begin position="81"/>
        <end position="107"/>
    </location>
</feature>
<organism evidence="8 9">
    <name type="scientific">Merluccius polli</name>
    <name type="common">Benguela hake</name>
    <name type="synonym">Merluccius cadenati</name>
    <dbReference type="NCBI Taxonomy" id="89951"/>
    <lineage>
        <taxon>Eukaryota</taxon>
        <taxon>Metazoa</taxon>
        <taxon>Chordata</taxon>
        <taxon>Craniata</taxon>
        <taxon>Vertebrata</taxon>
        <taxon>Euteleostomi</taxon>
        <taxon>Actinopterygii</taxon>
        <taxon>Neopterygii</taxon>
        <taxon>Teleostei</taxon>
        <taxon>Neoteleostei</taxon>
        <taxon>Acanthomorphata</taxon>
        <taxon>Zeiogadaria</taxon>
        <taxon>Gadariae</taxon>
        <taxon>Gadiformes</taxon>
        <taxon>Gadoidei</taxon>
        <taxon>Merlucciidae</taxon>
        <taxon>Merluccius</taxon>
    </lineage>
</organism>
<feature type="region of interest" description="Disordered" evidence="6">
    <location>
        <begin position="485"/>
        <end position="504"/>
    </location>
</feature>
<evidence type="ECO:0000259" key="7">
    <source>
        <dbReference type="PROSITE" id="PS01179"/>
    </source>
</evidence>
<dbReference type="Gene3D" id="2.30.29.30">
    <property type="entry name" value="Pleckstrin-homology domain (PH domain)/Phosphotyrosine-binding domain (PTB)"/>
    <property type="match status" value="1"/>
</dbReference>
<evidence type="ECO:0000256" key="1">
    <source>
        <dbReference type="ARBA" id="ARBA00004496"/>
    </source>
</evidence>
<dbReference type="EMBL" id="JAOPHQ010001438">
    <property type="protein sequence ID" value="KAK0150786.1"/>
    <property type="molecule type" value="Genomic_DNA"/>
</dbReference>
<dbReference type="PANTHER" id="PTHR47695:SF5">
    <property type="entry name" value="DISABLED HOMOLOG 2"/>
    <property type="match status" value="1"/>
</dbReference>
<keyword evidence="4" id="KW-0597">Phosphoprotein</keyword>
<feature type="compositionally biased region" description="Polar residues" evidence="6">
    <location>
        <begin position="65"/>
        <end position="80"/>
    </location>
</feature>
<dbReference type="GO" id="GO:0005737">
    <property type="term" value="C:cytoplasm"/>
    <property type="evidence" value="ECO:0007669"/>
    <property type="project" value="UniProtKB-SubCell"/>
</dbReference>
<protein>
    <submittedName>
        <fullName evidence="8">Disabled 2</fullName>
    </submittedName>
</protein>
<feature type="compositionally biased region" description="Low complexity" evidence="6">
    <location>
        <begin position="43"/>
        <end position="64"/>
    </location>
</feature>
<dbReference type="Proteomes" id="UP001174136">
    <property type="component" value="Unassembled WGS sequence"/>
</dbReference>
<feature type="compositionally biased region" description="Polar residues" evidence="6">
    <location>
        <begin position="337"/>
        <end position="349"/>
    </location>
</feature>
<evidence type="ECO:0000256" key="4">
    <source>
        <dbReference type="ARBA" id="ARBA00022553"/>
    </source>
</evidence>
<comment type="subcellular location">
    <subcellularLocation>
        <location evidence="1">Cytoplasm</location>
    </subcellularLocation>
</comment>